<name>A0A4S4BGN5_9BACL</name>
<gene>
    <name evidence="1" type="ORF">E6C55_28475</name>
</gene>
<proteinExistence type="predicted"/>
<keyword evidence="2" id="KW-1185">Reference proteome</keyword>
<comment type="caution">
    <text evidence="1">The sequence shown here is derived from an EMBL/GenBank/DDBJ whole genome shotgun (WGS) entry which is preliminary data.</text>
</comment>
<reference evidence="1 2" key="1">
    <citation type="submission" date="2019-04" db="EMBL/GenBank/DDBJ databases">
        <title>Cohnella sp. nov. isolated from preserved vegetables.</title>
        <authorList>
            <person name="Lin S.-Y."/>
            <person name="Hung M.-H."/>
            <person name="Young C.-C."/>
        </authorList>
    </citation>
    <scope>NUCLEOTIDE SEQUENCE [LARGE SCALE GENOMIC DNA]</scope>
    <source>
        <strain evidence="1 2">CC-MHH1044</strain>
    </source>
</reference>
<evidence type="ECO:0008006" key="3">
    <source>
        <dbReference type="Google" id="ProtNLM"/>
    </source>
</evidence>
<dbReference type="EMBL" id="SSOB01000052">
    <property type="protein sequence ID" value="THF73619.1"/>
    <property type="molecule type" value="Genomic_DNA"/>
</dbReference>
<dbReference type="AlphaFoldDB" id="A0A4S4BGN5"/>
<evidence type="ECO:0000313" key="2">
    <source>
        <dbReference type="Proteomes" id="UP000310636"/>
    </source>
</evidence>
<organism evidence="1 2">
    <name type="scientific">Cohnella fermenti</name>
    <dbReference type="NCBI Taxonomy" id="2565925"/>
    <lineage>
        <taxon>Bacteria</taxon>
        <taxon>Bacillati</taxon>
        <taxon>Bacillota</taxon>
        <taxon>Bacilli</taxon>
        <taxon>Bacillales</taxon>
        <taxon>Paenibacillaceae</taxon>
        <taxon>Cohnella</taxon>
    </lineage>
</organism>
<accession>A0A4S4BGN5</accession>
<dbReference type="OrthoDB" id="7432624at2"/>
<evidence type="ECO:0000313" key="1">
    <source>
        <dbReference type="EMBL" id="THF73619.1"/>
    </source>
</evidence>
<dbReference type="Proteomes" id="UP000310636">
    <property type="component" value="Unassembled WGS sequence"/>
</dbReference>
<protein>
    <recommendedName>
        <fullName evidence="3">Nucleotidyltransferase family protein</fullName>
    </recommendedName>
</protein>
<sequence>MADQWTSEEFLSQVRNAKQRIRELANSSKHDHLKEFHLMGIVTPLLDMLGADPAVIVGGNAVELYTSGSYKTVDVDLVMVRDDIARELFDRLGFKRDIVMSSGSRT</sequence>
<dbReference type="RefSeq" id="WP_136373231.1">
    <property type="nucleotide sequence ID" value="NZ_SSOB01000052.1"/>
</dbReference>